<comment type="caution">
    <text evidence="1">The sequence shown here is derived from an EMBL/GenBank/DDBJ whole genome shotgun (WGS) entry which is preliminary data.</text>
</comment>
<name>A0A2S8SWT6_9BACT</name>
<sequence length="120" mass="13500">MWLKKGGKNQPVIKTLCFIPDGFVGAIGNEVLTVFPNHWSGTSVTKSFGWGSWVSSTSGGERNIFLYASNSFLTIEAQVQEMSKYHPVWMKLTFGTVTNFRKKQSEHWAILQQLLSSVKI</sequence>
<evidence type="ECO:0000313" key="2">
    <source>
        <dbReference type="Proteomes" id="UP000237684"/>
    </source>
</evidence>
<protein>
    <submittedName>
        <fullName evidence="1">Uncharacterized protein</fullName>
    </submittedName>
</protein>
<evidence type="ECO:0000313" key="1">
    <source>
        <dbReference type="EMBL" id="PQV65263.1"/>
    </source>
</evidence>
<dbReference type="InParanoid" id="A0A2S8SWT6"/>
<dbReference type="EMBL" id="NIGF01000002">
    <property type="protein sequence ID" value="PQV65263.1"/>
    <property type="molecule type" value="Genomic_DNA"/>
</dbReference>
<organism evidence="1 2">
    <name type="scientific">Abditibacterium utsteinense</name>
    <dbReference type="NCBI Taxonomy" id="1960156"/>
    <lineage>
        <taxon>Bacteria</taxon>
        <taxon>Pseudomonadati</taxon>
        <taxon>Abditibacteriota</taxon>
        <taxon>Abditibacteriia</taxon>
        <taxon>Abditibacteriales</taxon>
        <taxon>Abditibacteriaceae</taxon>
        <taxon>Abditibacterium</taxon>
    </lineage>
</organism>
<gene>
    <name evidence="1" type="ORF">B1R32_102272</name>
</gene>
<dbReference type="Proteomes" id="UP000237684">
    <property type="component" value="Unassembled WGS sequence"/>
</dbReference>
<keyword evidence="2" id="KW-1185">Reference proteome</keyword>
<accession>A0A2S8SWT6</accession>
<proteinExistence type="predicted"/>
<dbReference type="AlphaFoldDB" id="A0A2S8SWT6"/>
<reference evidence="1 2" key="1">
    <citation type="journal article" date="2018" name="Syst. Appl. Microbiol.">
        <title>Abditibacterium utsteinense sp. nov., the first cultivated member of candidate phylum FBP, isolated from ice-free Antarctic soil samples.</title>
        <authorList>
            <person name="Tahon G."/>
            <person name="Tytgat B."/>
            <person name="Lebbe L."/>
            <person name="Carlier A."/>
            <person name="Willems A."/>
        </authorList>
    </citation>
    <scope>NUCLEOTIDE SEQUENCE [LARGE SCALE GENOMIC DNA]</scope>
    <source>
        <strain evidence="1 2">LMG 29911</strain>
    </source>
</reference>